<evidence type="ECO:0000256" key="7">
    <source>
        <dbReference type="PROSITE-ProRule" id="PRU00169"/>
    </source>
</evidence>
<dbReference type="CDD" id="cd17546">
    <property type="entry name" value="REC_hyHK_CKI1_RcsC-like"/>
    <property type="match status" value="1"/>
</dbReference>
<dbReference type="Proteomes" id="UP000228380">
    <property type="component" value="Chromosome 3"/>
</dbReference>
<evidence type="ECO:0000256" key="1">
    <source>
        <dbReference type="ARBA" id="ARBA00000085"/>
    </source>
</evidence>
<comment type="catalytic activity">
    <reaction evidence="1">
        <text>ATP + protein L-histidine = ADP + protein N-phospho-L-histidine.</text>
        <dbReference type="EC" id="2.7.13.3"/>
    </reaction>
</comment>
<feature type="domain" description="Histidine kinase" evidence="10">
    <location>
        <begin position="331"/>
        <end position="599"/>
    </location>
</feature>
<dbReference type="InterPro" id="IPR036890">
    <property type="entry name" value="HATPase_C_sf"/>
</dbReference>
<dbReference type="GO" id="GO:0000155">
    <property type="term" value="F:phosphorelay sensor kinase activity"/>
    <property type="evidence" value="ECO:0007669"/>
    <property type="project" value="InterPro"/>
</dbReference>
<feature type="region of interest" description="Disordered" evidence="8">
    <location>
        <begin position="872"/>
        <end position="892"/>
    </location>
</feature>
<name>A0A8B9A7X8_PHODC</name>
<reference evidence="12" key="1">
    <citation type="journal article" date="2019" name="Nat. Commun.">
        <title>Genome-wide association mapping of date palm fruit traits.</title>
        <authorList>
            <person name="Hazzouri K.M."/>
            <person name="Gros-Balthazard M."/>
            <person name="Flowers J.M."/>
            <person name="Copetti D."/>
            <person name="Lemansour A."/>
            <person name="Lebrun M."/>
            <person name="Masmoudi K."/>
            <person name="Ferrand S."/>
            <person name="Dhar M.I."/>
            <person name="Fresquez Z.A."/>
            <person name="Rosas U."/>
            <person name="Zhang J."/>
            <person name="Talag J."/>
            <person name="Lee S."/>
            <person name="Kudrna D."/>
            <person name="Powell R.F."/>
            <person name="Leitch I.J."/>
            <person name="Krueger R.R."/>
            <person name="Wing R.A."/>
            <person name="Amiri K.M.A."/>
            <person name="Purugganan M.D."/>
        </authorList>
    </citation>
    <scope>NUCLEOTIDE SEQUENCE [LARGE SCALE GENOMIC DNA]</scope>
    <source>
        <strain evidence="12">cv. Khalas</strain>
    </source>
</reference>
<dbReference type="InterPro" id="IPR005467">
    <property type="entry name" value="His_kinase_dom"/>
</dbReference>
<evidence type="ECO:0000259" key="11">
    <source>
        <dbReference type="PROSITE" id="PS50110"/>
    </source>
</evidence>
<dbReference type="SMART" id="SM00448">
    <property type="entry name" value="REC"/>
    <property type="match status" value="1"/>
</dbReference>
<evidence type="ECO:0000256" key="3">
    <source>
        <dbReference type="ARBA" id="ARBA00012438"/>
    </source>
</evidence>
<proteinExistence type="predicted"/>
<evidence type="ECO:0000259" key="10">
    <source>
        <dbReference type="PROSITE" id="PS50109"/>
    </source>
</evidence>
<accession>A0A8B9A7X8</accession>
<dbReference type="SMART" id="SM00387">
    <property type="entry name" value="HATPase_c"/>
    <property type="match status" value="1"/>
</dbReference>
<keyword evidence="9" id="KW-0812">Transmembrane</keyword>
<keyword evidence="9" id="KW-0472">Membrane</keyword>
<dbReference type="Gene3D" id="3.40.50.2300">
    <property type="match status" value="1"/>
</dbReference>
<sequence length="1042" mass="115877">MPLVAPNLFLAFATMPWISQISYVGIHGGMLLSYYNDENQARTMFSNILDSSIYSAAHKWYSQSVDRDTGMVYGDVIPCSPQQIGSQWFQDALNGKSRYASWGVGWNKARDQMLFFTAPVARSGVISIGIAMKDLVDNIFRVNLWGGHLYVATEDGHVIAETGPPHTRYVLGNNTVSIHVMDKSDTLPLEKHDNFSCQLDNPEGTGSDPSHTNYLSIWGKRYNFGCAHLDVSGIRMVMHWILVLELKLFDVYVIAFPCKEVIPLVHKMKIVVVSLLSLMILGVIVGSSIMLQLLRRLRIQEAFLYASLIKQKEAIQQAERKSMNKSLAFASASHDVRTSLAGITGLVELCRLDATPNSKLDRHLEQMSTCASQLLGIVNSVLDTSKVEAGKMQLEEVEFDMAQVLEESADIFHVVALKKGLEVIWDPCDCSILRCSNVKGDCRRLKQILDNLLGNAVKFTSEGHVVVRAWAKKPSLENFKLSSNHEFRFPSILSHLTRCLWKNETNMEILNPVQHGPDSVEFIFEVEDTGKGIPKEKRASVFENYVQVKETTTGGHEGTGLGLGIVQSFVRLMGGEICIKEKDPGERGTCFRFNIFLKSSDASLDGEENTNSQLHPRNTSVARTQLAGKNVIAQSKIRAMTFKRGLQMEGIHSLLLIQGETKEIMQRWMESLGVKVWAIDHHKLLYPSLEKIKNSLCASAKPDSVSRSNSLSRTTSLNYNKENEGCSSSVDVADQTLPLTTKERLKKLSFSGLPTYILIVIDLSSGNMSEICSILKNFTSSIHNIQCKIVWLASFNTPAADLSSSNQEKCDLVLQKPLHGSRLYALLKLLQEFGGTNVDDPQGIQIMNTMQARQQSIELGSSMDDKTLLSNSFASQSSQHTNKTSGSRYSMDDDTPLSGMNILLAEDMPILSKVAKHTLSRLGATVEHAENGRDAVDLVTKALRGTSDKHNGTAQPQGDLKPLPYDIILMDCEMPIMNGYEATRKIREEEKYYGFHIPIIALTAHATPEEERKSISAGMDFHLTKPLKSNKLLETINNAYQN</sequence>
<dbReference type="InterPro" id="IPR011006">
    <property type="entry name" value="CheY-like_superfamily"/>
</dbReference>
<feature type="compositionally biased region" description="Polar residues" evidence="8">
    <location>
        <begin position="872"/>
        <end position="888"/>
    </location>
</feature>
<evidence type="ECO:0000256" key="6">
    <source>
        <dbReference type="ARBA" id="ARBA00023012"/>
    </source>
</evidence>
<evidence type="ECO:0000256" key="9">
    <source>
        <dbReference type="SAM" id="Phobius"/>
    </source>
</evidence>
<dbReference type="SUPFAM" id="SSF52172">
    <property type="entry name" value="CheY-like"/>
    <property type="match status" value="1"/>
</dbReference>
<feature type="modified residue" description="4-aspartylphosphate" evidence="7">
    <location>
        <position position="971"/>
    </location>
</feature>
<evidence type="ECO:0000256" key="5">
    <source>
        <dbReference type="ARBA" id="ARBA00022864"/>
    </source>
</evidence>
<dbReference type="KEGG" id="pda:120110123"/>
<dbReference type="CDD" id="cd00082">
    <property type="entry name" value="HisKA"/>
    <property type="match status" value="1"/>
</dbReference>
<dbReference type="Pfam" id="PF00512">
    <property type="entry name" value="HisKA"/>
    <property type="match status" value="1"/>
</dbReference>
<feature type="transmembrane region" description="Helical" evidence="9">
    <location>
        <begin position="270"/>
        <end position="294"/>
    </location>
</feature>
<keyword evidence="6" id="KW-0902">Two-component regulatory system</keyword>
<keyword evidence="12" id="KW-1185">Reference proteome</keyword>
<dbReference type="InterPro" id="IPR036097">
    <property type="entry name" value="HisK_dim/P_sf"/>
</dbReference>
<evidence type="ECO:0000313" key="12">
    <source>
        <dbReference type="Proteomes" id="UP000228380"/>
    </source>
</evidence>
<comment type="function">
    <text evidence="2">Cytokinin receptor related to bacterial two-component regulators. Functions as a histidine kinase and transmits the stress signal to a downstream MAPK cascade.</text>
</comment>
<keyword evidence="9" id="KW-1133">Transmembrane helix</keyword>
<dbReference type="PRINTS" id="PR00344">
    <property type="entry name" value="BCTRLSENSOR"/>
</dbReference>
<organism evidence="12 13">
    <name type="scientific">Phoenix dactylifera</name>
    <name type="common">Date palm</name>
    <dbReference type="NCBI Taxonomy" id="42345"/>
    <lineage>
        <taxon>Eukaryota</taxon>
        <taxon>Viridiplantae</taxon>
        <taxon>Streptophyta</taxon>
        <taxon>Embryophyta</taxon>
        <taxon>Tracheophyta</taxon>
        <taxon>Spermatophyta</taxon>
        <taxon>Magnoliopsida</taxon>
        <taxon>Liliopsida</taxon>
        <taxon>Arecaceae</taxon>
        <taxon>Coryphoideae</taxon>
        <taxon>Phoeniceae</taxon>
        <taxon>Phoenix</taxon>
    </lineage>
</organism>
<keyword evidence="13" id="KW-0808">Transferase</keyword>
<keyword evidence="13" id="KW-0418">Kinase</keyword>
<dbReference type="InterPro" id="IPR001789">
    <property type="entry name" value="Sig_transdc_resp-reg_receiver"/>
</dbReference>
<dbReference type="Pfam" id="PF02518">
    <property type="entry name" value="HATPase_c"/>
    <property type="match status" value="1"/>
</dbReference>
<dbReference type="PANTHER" id="PTHR43719:SF75">
    <property type="entry name" value="HISTIDINE KINASE CKI1"/>
    <property type="match status" value="1"/>
</dbReference>
<dbReference type="InterPro" id="IPR004358">
    <property type="entry name" value="Sig_transdc_His_kin-like_C"/>
</dbReference>
<dbReference type="PROSITE" id="PS50110">
    <property type="entry name" value="RESPONSE_REGULATORY"/>
    <property type="match status" value="1"/>
</dbReference>
<dbReference type="Gene3D" id="3.30.565.10">
    <property type="entry name" value="Histidine kinase-like ATPase, C-terminal domain"/>
    <property type="match status" value="1"/>
</dbReference>
<evidence type="ECO:0000313" key="13">
    <source>
        <dbReference type="RefSeq" id="XP_038979988.1"/>
    </source>
</evidence>
<dbReference type="Pfam" id="PF00072">
    <property type="entry name" value="Response_reg"/>
    <property type="match status" value="1"/>
</dbReference>
<dbReference type="Gene3D" id="1.10.287.130">
    <property type="match status" value="1"/>
</dbReference>
<dbReference type="InterPro" id="IPR003661">
    <property type="entry name" value="HisK_dim/P_dom"/>
</dbReference>
<dbReference type="SUPFAM" id="SSF55874">
    <property type="entry name" value="ATPase domain of HSP90 chaperone/DNA topoisomerase II/histidine kinase"/>
    <property type="match status" value="1"/>
</dbReference>
<dbReference type="EC" id="2.7.13.3" evidence="3"/>
<protein>
    <recommendedName>
        <fullName evidence="3">histidine kinase</fullName>
        <ecNumber evidence="3">2.7.13.3</ecNumber>
    </recommendedName>
</protein>
<dbReference type="InterPro" id="IPR003594">
    <property type="entry name" value="HATPase_dom"/>
</dbReference>
<keyword evidence="4 7" id="KW-0597">Phosphoprotein</keyword>
<dbReference type="PANTHER" id="PTHR43719">
    <property type="entry name" value="TWO-COMPONENT HISTIDINE KINASE"/>
    <property type="match status" value="1"/>
</dbReference>
<dbReference type="OrthoDB" id="60033at2759"/>
<dbReference type="PROSITE" id="PS50109">
    <property type="entry name" value="HIS_KIN"/>
    <property type="match status" value="1"/>
</dbReference>
<dbReference type="SUPFAM" id="SSF47384">
    <property type="entry name" value="Homodimeric domain of signal transducing histidine kinase"/>
    <property type="match status" value="1"/>
</dbReference>
<dbReference type="AlphaFoldDB" id="A0A8B9A7X8"/>
<gene>
    <name evidence="13" type="primary">LOC120110123</name>
</gene>
<evidence type="ECO:0000256" key="4">
    <source>
        <dbReference type="ARBA" id="ARBA00022553"/>
    </source>
</evidence>
<dbReference type="SMART" id="SM00388">
    <property type="entry name" value="HisKA"/>
    <property type="match status" value="1"/>
</dbReference>
<dbReference type="RefSeq" id="XP_038979988.1">
    <property type="nucleotide sequence ID" value="XM_039124060.1"/>
</dbReference>
<reference evidence="13" key="2">
    <citation type="submission" date="2025-08" db="UniProtKB">
        <authorList>
            <consortium name="RefSeq"/>
        </authorList>
    </citation>
    <scope>IDENTIFICATION</scope>
    <source>
        <tissue evidence="13">Young leaves</tissue>
    </source>
</reference>
<keyword evidence="5" id="KW-0932">Cytokinin signaling pathway</keyword>
<dbReference type="GeneID" id="120110123"/>
<dbReference type="GO" id="GO:0009736">
    <property type="term" value="P:cytokinin-activated signaling pathway"/>
    <property type="evidence" value="ECO:0007669"/>
    <property type="project" value="UniProtKB-KW"/>
</dbReference>
<feature type="domain" description="Response regulatory" evidence="11">
    <location>
        <begin position="901"/>
        <end position="1040"/>
    </location>
</feature>
<dbReference type="InterPro" id="IPR050956">
    <property type="entry name" value="2C_system_His_kinase"/>
</dbReference>
<evidence type="ECO:0000256" key="2">
    <source>
        <dbReference type="ARBA" id="ARBA00002427"/>
    </source>
</evidence>
<evidence type="ECO:0000256" key="8">
    <source>
        <dbReference type="SAM" id="MobiDB-lite"/>
    </source>
</evidence>